<sequence length="307" mass="33517">MDVRGSDNSNNLGGRDDRGQVLNGSCGGTAAYETKEETGYDDHNKGGHKSSDAEIQVVEQEIRVADEQCVRSRSSDEKSHEGSNVGEKKDDDSLDREKKRLCSDGQSSLPVISSDSSPRRGGAWPCHTECIASVHTFFGTGIHTDAEISHMKGLDHCTTAPAGTIGSQGELLINSNEINVTRCKTYKESQRHDLKLDRLSELDKKNLIANLVKIQNDGTVEVDLHENTPVASELLELHAESTSLYTDGGVTSNLKKYVSKMKIAMLVVGTRGDVQPFLAVAKRLQACLKTLFCLVKTPLKFDIPFVL</sequence>
<protein>
    <recommendedName>
        <fullName evidence="4">Glycosyltransferase</fullName>
    </recommendedName>
</protein>
<feature type="region of interest" description="Disordered" evidence="1">
    <location>
        <begin position="1"/>
        <end position="120"/>
    </location>
</feature>
<dbReference type="AlphaFoldDB" id="A0A9Q1JNH2"/>
<feature type="compositionally biased region" description="Polar residues" evidence="1">
    <location>
        <begin position="1"/>
        <end position="12"/>
    </location>
</feature>
<dbReference type="EMBL" id="JAKOGI010001055">
    <property type="protein sequence ID" value="KAJ8428076.1"/>
    <property type="molecule type" value="Genomic_DNA"/>
</dbReference>
<accession>A0A9Q1JNH2</accession>
<proteinExistence type="predicted"/>
<keyword evidence="3" id="KW-1185">Reference proteome</keyword>
<feature type="compositionally biased region" description="Basic and acidic residues" evidence="1">
    <location>
        <begin position="60"/>
        <end position="102"/>
    </location>
</feature>
<dbReference type="OrthoDB" id="5835829at2759"/>
<organism evidence="2 3">
    <name type="scientific">Carnegiea gigantea</name>
    <dbReference type="NCBI Taxonomy" id="171969"/>
    <lineage>
        <taxon>Eukaryota</taxon>
        <taxon>Viridiplantae</taxon>
        <taxon>Streptophyta</taxon>
        <taxon>Embryophyta</taxon>
        <taxon>Tracheophyta</taxon>
        <taxon>Spermatophyta</taxon>
        <taxon>Magnoliopsida</taxon>
        <taxon>eudicotyledons</taxon>
        <taxon>Gunneridae</taxon>
        <taxon>Pentapetalae</taxon>
        <taxon>Caryophyllales</taxon>
        <taxon>Cactineae</taxon>
        <taxon>Cactaceae</taxon>
        <taxon>Cactoideae</taxon>
        <taxon>Echinocereeae</taxon>
        <taxon>Carnegiea</taxon>
    </lineage>
</organism>
<reference evidence="2" key="1">
    <citation type="submission" date="2022-04" db="EMBL/GenBank/DDBJ databases">
        <title>Carnegiea gigantea Genome sequencing and assembly v2.</title>
        <authorList>
            <person name="Copetti D."/>
            <person name="Sanderson M.J."/>
            <person name="Burquez A."/>
            <person name="Wojciechowski M.F."/>
        </authorList>
    </citation>
    <scope>NUCLEOTIDE SEQUENCE</scope>
    <source>
        <strain evidence="2">SGP5-SGP5p</strain>
        <tissue evidence="2">Aerial part</tissue>
    </source>
</reference>
<evidence type="ECO:0008006" key="4">
    <source>
        <dbReference type="Google" id="ProtNLM"/>
    </source>
</evidence>
<comment type="caution">
    <text evidence="2">The sequence shown here is derived from an EMBL/GenBank/DDBJ whole genome shotgun (WGS) entry which is preliminary data.</text>
</comment>
<feature type="compositionally biased region" description="Basic and acidic residues" evidence="1">
    <location>
        <begin position="33"/>
        <end position="52"/>
    </location>
</feature>
<gene>
    <name evidence="2" type="ORF">Cgig2_006799</name>
</gene>
<evidence type="ECO:0000313" key="2">
    <source>
        <dbReference type="EMBL" id="KAJ8428076.1"/>
    </source>
</evidence>
<dbReference type="Gene3D" id="3.40.50.2000">
    <property type="entry name" value="Glycogen Phosphorylase B"/>
    <property type="match status" value="1"/>
</dbReference>
<name>A0A9Q1JNH2_9CARY</name>
<evidence type="ECO:0000256" key="1">
    <source>
        <dbReference type="SAM" id="MobiDB-lite"/>
    </source>
</evidence>
<feature type="compositionally biased region" description="Low complexity" evidence="1">
    <location>
        <begin position="107"/>
        <end position="116"/>
    </location>
</feature>
<evidence type="ECO:0000313" key="3">
    <source>
        <dbReference type="Proteomes" id="UP001153076"/>
    </source>
</evidence>
<dbReference type="Proteomes" id="UP001153076">
    <property type="component" value="Unassembled WGS sequence"/>
</dbReference>